<reference evidence="2 3" key="1">
    <citation type="journal article" date="2024" name="Nat. Commun.">
        <title>Phylogenomics reveals the evolutionary origins of lichenization in chlorophyte algae.</title>
        <authorList>
            <person name="Puginier C."/>
            <person name="Libourel C."/>
            <person name="Otte J."/>
            <person name="Skaloud P."/>
            <person name="Haon M."/>
            <person name="Grisel S."/>
            <person name="Petersen M."/>
            <person name="Berrin J.G."/>
            <person name="Delaux P.M."/>
            <person name="Dal Grande F."/>
            <person name="Keller J."/>
        </authorList>
    </citation>
    <scope>NUCLEOTIDE SEQUENCE [LARGE SCALE GENOMIC DNA]</scope>
    <source>
        <strain evidence="2 3">SAG 216-7</strain>
    </source>
</reference>
<gene>
    <name evidence="2" type="ORF">WJX75_003399</name>
</gene>
<dbReference type="InterPro" id="IPR023210">
    <property type="entry name" value="NADP_OxRdtase_dom"/>
</dbReference>
<evidence type="ECO:0000313" key="2">
    <source>
        <dbReference type="EMBL" id="KAK9901269.1"/>
    </source>
</evidence>
<comment type="caution">
    <text evidence="2">The sequence shown here is derived from an EMBL/GenBank/DDBJ whole genome shotgun (WGS) entry which is preliminary data.</text>
</comment>
<accession>A0ABR2YB21</accession>
<dbReference type="PANTHER" id="PTHR11732">
    <property type="entry name" value="ALDO/KETO REDUCTASE"/>
    <property type="match status" value="1"/>
</dbReference>
<dbReference type="InterPro" id="IPR020471">
    <property type="entry name" value="AKR"/>
</dbReference>
<dbReference type="EMBL" id="JALJOT010000018">
    <property type="protein sequence ID" value="KAK9901269.1"/>
    <property type="molecule type" value="Genomic_DNA"/>
</dbReference>
<dbReference type="PRINTS" id="PR00069">
    <property type="entry name" value="ALDKETRDTASE"/>
</dbReference>
<evidence type="ECO:0000313" key="3">
    <source>
        <dbReference type="Proteomes" id="UP001491310"/>
    </source>
</evidence>
<proteinExistence type="predicted"/>
<protein>
    <recommendedName>
        <fullName evidence="1">NADP-dependent oxidoreductase domain-containing protein</fullName>
    </recommendedName>
</protein>
<dbReference type="SUPFAM" id="SSF51430">
    <property type="entry name" value="NAD(P)-linked oxidoreductase"/>
    <property type="match status" value="2"/>
</dbReference>
<organism evidence="2 3">
    <name type="scientific">Coccomyxa subellipsoidea</name>
    <dbReference type="NCBI Taxonomy" id="248742"/>
    <lineage>
        <taxon>Eukaryota</taxon>
        <taxon>Viridiplantae</taxon>
        <taxon>Chlorophyta</taxon>
        <taxon>core chlorophytes</taxon>
        <taxon>Trebouxiophyceae</taxon>
        <taxon>Trebouxiophyceae incertae sedis</taxon>
        <taxon>Coccomyxaceae</taxon>
        <taxon>Coccomyxa</taxon>
    </lineage>
</organism>
<feature type="domain" description="NADP-dependent oxidoreductase" evidence="1">
    <location>
        <begin position="412"/>
        <end position="656"/>
    </location>
</feature>
<sequence length="682" mass="75654">MAKPATRYPSQDLAGLNFGQAKLALEQRFLDERNHAATKSIDGGALATKKQKISSLAADQPTALLNTGRRIPLLGLGTFKADEQTTNEAVAAALKAGYRHIDCASHYLNEPAIGNGLHAALKAGHAKREDLFITSKLWNTDHAAEDVRPALEATLHDLRTPYLDLYLIHWPVTEPQKKGDRIDPGVRETWAAMEKLVDAGLVKNIGVSNFSIRKLEEVLSFCRIRPAVNQVEVHPIWRNDELIAYCRDQNIHVSAYCPLGTPWTSAKAVIRRANPASQHPVINEIAKKYKKHVLHIIMRWGLQHGTSILAKSSNPGRIKSNLEEVLNFELSNDDYNRISAIDFQLRLVDGIRFLRPEGPYRTMKDLWDEDTTDACRLRFINSMYKFPSTPSVELSNGRSMPVLGVSTWLKHNVQETVEQALRSGFRHIDVSSQRGNEAEIGKALSEIYSDWLVNRPDTWITGKVWHEGDACPTADDVRGQVSATLAALKVDYLDLCLLPAHSDMSAFKAAWEAMEALVDEGKLRSIGLQDASVQQVTEVMGSARITPAVNSVEVHPGNRNDELLAFCRCQGVHVMASSWPATAYMLHRKEVPALLRAPLVASIARRLGKRPAQVLIRWALQHGTSVSPKAGSHDHVQGILDVLNWELPEDNYRALARLPREVMSSEVANVSHPAGVLFAAEA</sequence>
<dbReference type="Gene3D" id="3.20.20.100">
    <property type="entry name" value="NADP-dependent oxidoreductase domain"/>
    <property type="match status" value="2"/>
</dbReference>
<dbReference type="CDD" id="cd19071">
    <property type="entry name" value="AKR_AKR1-5-like"/>
    <property type="match status" value="1"/>
</dbReference>
<keyword evidence="3" id="KW-1185">Reference proteome</keyword>
<dbReference type="Proteomes" id="UP001491310">
    <property type="component" value="Unassembled WGS sequence"/>
</dbReference>
<dbReference type="PROSITE" id="PS00062">
    <property type="entry name" value="ALDOKETO_REDUCTASE_2"/>
    <property type="match status" value="1"/>
</dbReference>
<feature type="domain" description="NADP-dependent oxidoreductase" evidence="1">
    <location>
        <begin position="75"/>
        <end position="341"/>
    </location>
</feature>
<dbReference type="InterPro" id="IPR018170">
    <property type="entry name" value="Aldo/ket_reductase_CS"/>
</dbReference>
<name>A0ABR2YB21_9CHLO</name>
<evidence type="ECO:0000259" key="1">
    <source>
        <dbReference type="Pfam" id="PF00248"/>
    </source>
</evidence>
<dbReference type="Pfam" id="PF00248">
    <property type="entry name" value="Aldo_ket_red"/>
    <property type="match status" value="2"/>
</dbReference>
<dbReference type="InterPro" id="IPR036812">
    <property type="entry name" value="NAD(P)_OxRdtase_dom_sf"/>
</dbReference>
<dbReference type="PROSITE" id="PS00798">
    <property type="entry name" value="ALDOKETO_REDUCTASE_1"/>
    <property type="match status" value="1"/>
</dbReference>